<accession>A0A1G2PEF8</accession>
<dbReference type="Pfam" id="PF22807">
    <property type="entry name" value="TrAA12"/>
    <property type="match status" value="1"/>
</dbReference>
<organism evidence="2 3">
    <name type="scientific">Candidatus Terrybacteria bacterium RIFCSPHIGHO2_01_FULL_43_35</name>
    <dbReference type="NCBI Taxonomy" id="1802361"/>
    <lineage>
        <taxon>Bacteria</taxon>
        <taxon>Candidatus Terryibacteriota</taxon>
    </lineage>
</organism>
<protein>
    <recommendedName>
        <fullName evidence="1">Pyrroloquinoline quinone-dependent pyranose dehydrogenase beta-propeller domain-containing protein</fullName>
    </recommendedName>
</protein>
<dbReference type="InterPro" id="IPR011042">
    <property type="entry name" value="6-blade_b-propeller_TolB-like"/>
</dbReference>
<dbReference type="InterPro" id="IPR011041">
    <property type="entry name" value="Quinoprot_gluc/sorb_DH_b-prop"/>
</dbReference>
<dbReference type="PANTHER" id="PTHR19328:SF53">
    <property type="entry name" value="MEMBRANE PROTEIN"/>
    <property type="match status" value="1"/>
</dbReference>
<evidence type="ECO:0000259" key="1">
    <source>
        <dbReference type="Pfam" id="PF22807"/>
    </source>
</evidence>
<dbReference type="Proteomes" id="UP000178869">
    <property type="component" value="Unassembled WGS sequence"/>
</dbReference>
<gene>
    <name evidence="2" type="ORF">A2828_02710</name>
</gene>
<dbReference type="SUPFAM" id="SSF50952">
    <property type="entry name" value="Soluble quinoprotein glucose dehydrogenase"/>
    <property type="match status" value="1"/>
</dbReference>
<dbReference type="InterPro" id="IPR054539">
    <property type="entry name" value="Beta-prop_PDH"/>
</dbReference>
<dbReference type="Gene3D" id="2.120.10.30">
    <property type="entry name" value="TolB, C-terminal domain"/>
    <property type="match status" value="1"/>
</dbReference>
<dbReference type="EMBL" id="MHSR01000021">
    <property type="protein sequence ID" value="OHA46119.1"/>
    <property type="molecule type" value="Genomic_DNA"/>
</dbReference>
<feature type="domain" description="Pyrroloquinoline quinone-dependent pyranose dehydrogenase beta-propeller" evidence="1">
    <location>
        <begin position="4"/>
        <end position="354"/>
    </location>
</feature>
<evidence type="ECO:0000313" key="2">
    <source>
        <dbReference type="EMBL" id="OHA46119.1"/>
    </source>
</evidence>
<dbReference type="AlphaFoldDB" id="A0A1G2PEF8"/>
<sequence length="359" mass="38563">MPLNVPSGFKISVFASSLGPVRFMAVSPDGLLFASMPASVGLYGVGAKTDGKIFVLPDSNNDGKADEARAVLTGLTLPHGLAFFNNYLYVAQETTVVRYPYIGNGVLGARETIISGLPGGSGHASRTIGFSPAGKMYVSLGSSCNACEETNSYRAAILEYNPDGTGGRVFANGLRNSVGFVFNPSSGEIWATDNGRDHLDDDLPPDEINIVRDGGNYGWPYCYGKNIHDTDFDKNIYIAIYPPLPCSDKEPSLLNLQAHSAALGLRFITSPQFPASYQGNVLVAYHGSIDRTEPVGYKVALLRVEGNSILGEEDFISGWLRADGTKLGRPVDLIFGNDNALYISDDKANIIYRVSNINL</sequence>
<reference evidence="2 3" key="1">
    <citation type="journal article" date="2016" name="Nat. Commun.">
        <title>Thousands of microbial genomes shed light on interconnected biogeochemical processes in an aquifer system.</title>
        <authorList>
            <person name="Anantharaman K."/>
            <person name="Brown C.T."/>
            <person name="Hug L.A."/>
            <person name="Sharon I."/>
            <person name="Castelle C.J."/>
            <person name="Probst A.J."/>
            <person name="Thomas B.C."/>
            <person name="Singh A."/>
            <person name="Wilkins M.J."/>
            <person name="Karaoz U."/>
            <person name="Brodie E.L."/>
            <person name="Williams K.H."/>
            <person name="Hubbard S.S."/>
            <person name="Banfield J.F."/>
        </authorList>
    </citation>
    <scope>NUCLEOTIDE SEQUENCE [LARGE SCALE GENOMIC DNA]</scope>
</reference>
<dbReference type="PANTHER" id="PTHR19328">
    <property type="entry name" value="HEDGEHOG-INTERACTING PROTEIN"/>
    <property type="match status" value="1"/>
</dbReference>
<comment type="caution">
    <text evidence="2">The sequence shown here is derived from an EMBL/GenBank/DDBJ whole genome shotgun (WGS) entry which is preliminary data.</text>
</comment>
<evidence type="ECO:0000313" key="3">
    <source>
        <dbReference type="Proteomes" id="UP000178869"/>
    </source>
</evidence>
<proteinExistence type="predicted"/>
<name>A0A1G2PEF8_9BACT</name>